<dbReference type="PANTHER" id="PTHR33692">
    <property type="entry name" value="RIBOSOME MATURATION FACTOR RIMM"/>
    <property type="match status" value="1"/>
</dbReference>
<gene>
    <name evidence="8" type="ORF">BE221DRAFT_172822</name>
</gene>
<dbReference type="AlphaFoldDB" id="A0A1Y5IE11"/>
<keyword evidence="3" id="KW-0698">rRNA processing</keyword>
<dbReference type="NCBIfam" id="TIGR02273">
    <property type="entry name" value="16S_RimM"/>
    <property type="match status" value="1"/>
</dbReference>
<dbReference type="EMBL" id="KZ155776">
    <property type="protein sequence ID" value="OUS47840.1"/>
    <property type="molecule type" value="Genomic_DNA"/>
</dbReference>
<keyword evidence="4" id="KW-0143">Chaperone</keyword>
<dbReference type="Pfam" id="PF01782">
    <property type="entry name" value="RimM"/>
    <property type="match status" value="1"/>
</dbReference>
<dbReference type="HAMAP" id="MF_00014">
    <property type="entry name" value="Ribosome_mat_RimM"/>
    <property type="match status" value="1"/>
</dbReference>
<dbReference type="SUPFAM" id="SSF50346">
    <property type="entry name" value="PRC-barrel domain"/>
    <property type="match status" value="1"/>
</dbReference>
<evidence type="ECO:0000259" key="6">
    <source>
        <dbReference type="Pfam" id="PF01782"/>
    </source>
</evidence>
<feature type="domain" description="PRC-barrel" evidence="7">
    <location>
        <begin position="170"/>
        <end position="254"/>
    </location>
</feature>
<keyword evidence="1" id="KW-0963">Cytoplasm</keyword>
<proteinExistence type="inferred from homology"/>
<dbReference type="InterPro" id="IPR027275">
    <property type="entry name" value="PRC-brl_dom"/>
</dbReference>
<dbReference type="Gene3D" id="2.40.30.60">
    <property type="entry name" value="RimM"/>
    <property type="match status" value="1"/>
</dbReference>
<name>A0A1Y5IE11_OSTTA</name>
<feature type="domain" description="RimM N-terminal" evidence="6">
    <location>
        <begin position="51"/>
        <end position="153"/>
    </location>
</feature>
<dbReference type="InterPro" id="IPR036976">
    <property type="entry name" value="RimM_N_sf"/>
</dbReference>
<dbReference type="GO" id="GO:0043022">
    <property type="term" value="F:ribosome binding"/>
    <property type="evidence" value="ECO:0007669"/>
    <property type="project" value="InterPro"/>
</dbReference>
<feature type="region of interest" description="Disordered" evidence="5">
    <location>
        <begin position="1"/>
        <end position="43"/>
    </location>
</feature>
<dbReference type="GO" id="GO:0005840">
    <property type="term" value="C:ribosome"/>
    <property type="evidence" value="ECO:0007669"/>
    <property type="project" value="InterPro"/>
</dbReference>
<dbReference type="PANTHER" id="PTHR33692:SF1">
    <property type="entry name" value="RIBOSOME MATURATION FACTOR RIMM"/>
    <property type="match status" value="1"/>
</dbReference>
<evidence type="ECO:0000256" key="2">
    <source>
        <dbReference type="ARBA" id="ARBA00022517"/>
    </source>
</evidence>
<dbReference type="Pfam" id="PF05239">
    <property type="entry name" value="PRC"/>
    <property type="match status" value="1"/>
</dbReference>
<reference evidence="8" key="1">
    <citation type="submission" date="2017-04" db="EMBL/GenBank/DDBJ databases">
        <title>Population genomics of picophytoplankton unveils novel chromosome hypervariability.</title>
        <authorList>
            <consortium name="DOE Joint Genome Institute"/>
            <person name="Blanc-Mathieu R."/>
            <person name="Krasovec M."/>
            <person name="Hebrard M."/>
            <person name="Yau S."/>
            <person name="Desgranges E."/>
            <person name="Martin J."/>
            <person name="Schackwitz W."/>
            <person name="Kuo A."/>
            <person name="Salin G."/>
            <person name="Donnadieu C."/>
            <person name="Desdevises Y."/>
            <person name="Sanchez-Ferandin S."/>
            <person name="Moreau H."/>
            <person name="Rivals E."/>
            <person name="Grigoriev I.V."/>
            <person name="Grimsley N."/>
            <person name="Eyre-Walker A."/>
            <person name="Piganeau G."/>
        </authorList>
    </citation>
    <scope>NUCLEOTIDE SEQUENCE [LARGE SCALE GENOMIC DNA]</scope>
    <source>
        <strain evidence="8">RCC 1115</strain>
    </source>
</reference>
<evidence type="ECO:0000256" key="1">
    <source>
        <dbReference type="ARBA" id="ARBA00022490"/>
    </source>
</evidence>
<dbReference type="Gene3D" id="2.30.30.240">
    <property type="entry name" value="PRC-barrel domain"/>
    <property type="match status" value="1"/>
</dbReference>
<accession>A0A1Y5IE11</accession>
<evidence type="ECO:0000256" key="4">
    <source>
        <dbReference type="ARBA" id="ARBA00023186"/>
    </source>
</evidence>
<dbReference type="GO" id="GO:0006364">
    <property type="term" value="P:rRNA processing"/>
    <property type="evidence" value="ECO:0007669"/>
    <property type="project" value="UniProtKB-KW"/>
</dbReference>
<keyword evidence="2" id="KW-0690">Ribosome biogenesis</keyword>
<dbReference type="eggNOG" id="KOG2388">
    <property type="taxonomic scope" value="Eukaryota"/>
</dbReference>
<evidence type="ECO:0000313" key="8">
    <source>
        <dbReference type="EMBL" id="OUS47840.1"/>
    </source>
</evidence>
<feature type="non-terminal residue" evidence="8">
    <location>
        <position position="1"/>
    </location>
</feature>
<dbReference type="InterPro" id="IPR009000">
    <property type="entry name" value="Transl_B-barrel_sf"/>
</dbReference>
<protein>
    <submittedName>
        <fullName evidence="8">RimM protein required for 16S rRNA processing</fullName>
    </submittedName>
</protein>
<dbReference type="Proteomes" id="UP000195557">
    <property type="component" value="Unassembled WGS sequence"/>
</dbReference>
<organism evidence="8">
    <name type="scientific">Ostreococcus tauri</name>
    <name type="common">Marine green alga</name>
    <dbReference type="NCBI Taxonomy" id="70448"/>
    <lineage>
        <taxon>Eukaryota</taxon>
        <taxon>Viridiplantae</taxon>
        <taxon>Chlorophyta</taxon>
        <taxon>Mamiellophyceae</taxon>
        <taxon>Mamiellales</taxon>
        <taxon>Bathycoccaceae</taxon>
        <taxon>Ostreococcus</taxon>
    </lineage>
</organism>
<dbReference type="SUPFAM" id="SSF50447">
    <property type="entry name" value="Translation proteins"/>
    <property type="match status" value="1"/>
</dbReference>
<dbReference type="InterPro" id="IPR011961">
    <property type="entry name" value="RimM"/>
</dbReference>
<dbReference type="InterPro" id="IPR011033">
    <property type="entry name" value="PRC_barrel-like_sf"/>
</dbReference>
<evidence type="ECO:0000256" key="3">
    <source>
        <dbReference type="ARBA" id="ARBA00022552"/>
    </source>
</evidence>
<evidence type="ECO:0000259" key="7">
    <source>
        <dbReference type="Pfam" id="PF05239"/>
    </source>
</evidence>
<evidence type="ECO:0000256" key="5">
    <source>
        <dbReference type="SAM" id="MobiDB-lite"/>
    </source>
</evidence>
<sequence length="280" mass="30481">MSSTARADATRGRSFATRRWNHRRRPLGANVRKSSTTPRASVEDADDGLVQVGAIVGAHGLRGEVRVLPMTDFIDERFMTRGSTLQAETSAQGRSKVSGEYDAPIGETREVSVRGGRWVTSKGRNDVIVKLSGVDDRTSAEALVGTRLFVSPSDRAPLRNEVGQTSGDGDDEFYAQELQGMRVIDKESGSEVGVVEDVVRGAGTQDLLKVGFSAFDEEFEIDTEFYVYVPFVKDIVPLVDAKDRFMEITPPGGLLDLKTPKKTKAQRAKIAAKAKAASEQ</sequence>
<dbReference type="InterPro" id="IPR002676">
    <property type="entry name" value="RimM_N"/>
</dbReference>